<dbReference type="RefSeq" id="WP_055081096.1">
    <property type="nucleotide sequence ID" value="NZ_DBGEBT010000036.1"/>
</dbReference>
<keyword evidence="2" id="KW-0472">Membrane</keyword>
<evidence type="ECO:0000313" key="4">
    <source>
        <dbReference type="EMBL" id="MST91403.1"/>
    </source>
</evidence>
<evidence type="ECO:0000313" key="6">
    <source>
        <dbReference type="Proteomes" id="UP000053433"/>
    </source>
</evidence>
<accession>A0A0W7TUS4</accession>
<reference evidence="3 6" key="1">
    <citation type="submission" date="2015-10" db="EMBL/GenBank/DDBJ databases">
        <title>A novel member of the family Ruminococcaceae isolated from human faeces.</title>
        <authorList>
            <person name="Shkoporov A.N."/>
            <person name="Chaplin A.V."/>
            <person name="Motuzova O.V."/>
            <person name="Kafarskaia L.I."/>
            <person name="Efimov B.A."/>
        </authorList>
    </citation>
    <scope>NUCLEOTIDE SEQUENCE [LARGE SCALE GENOMIC DNA]</scope>
    <source>
        <strain evidence="3 6">668</strain>
    </source>
</reference>
<feature type="transmembrane region" description="Helical" evidence="2">
    <location>
        <begin position="39"/>
        <end position="61"/>
    </location>
</feature>
<dbReference type="SUPFAM" id="SSF103473">
    <property type="entry name" value="MFS general substrate transporter"/>
    <property type="match status" value="1"/>
</dbReference>
<dbReference type="GO" id="GO:0015293">
    <property type="term" value="F:symporter activity"/>
    <property type="evidence" value="ECO:0007669"/>
    <property type="project" value="InterPro"/>
</dbReference>
<dbReference type="GO" id="GO:0005886">
    <property type="term" value="C:plasma membrane"/>
    <property type="evidence" value="ECO:0007669"/>
    <property type="project" value="TreeGrafter"/>
</dbReference>
<evidence type="ECO:0000256" key="2">
    <source>
        <dbReference type="SAM" id="Phobius"/>
    </source>
</evidence>
<dbReference type="AlphaFoldDB" id="A0A0W7TUS4"/>
<dbReference type="Pfam" id="PF13347">
    <property type="entry name" value="MFS_2"/>
    <property type="match status" value="1"/>
</dbReference>
<feature type="transmembrane region" description="Helical" evidence="2">
    <location>
        <begin position="443"/>
        <end position="466"/>
    </location>
</feature>
<evidence type="ECO:0000313" key="7">
    <source>
        <dbReference type="Proteomes" id="UP000431913"/>
    </source>
</evidence>
<feature type="transmembrane region" description="Helical" evidence="2">
    <location>
        <begin position="202"/>
        <end position="222"/>
    </location>
</feature>
<keyword evidence="1" id="KW-0175">Coiled coil</keyword>
<gene>
    <name evidence="3" type="ORF">ASJ35_02260</name>
    <name evidence="4" type="ORF">FYJ76_05535</name>
    <name evidence="5" type="ORF">GMD59_07175</name>
</gene>
<feature type="transmembrane region" description="Helical" evidence="2">
    <location>
        <begin position="116"/>
        <end position="136"/>
    </location>
</feature>
<feature type="transmembrane region" description="Helical" evidence="2">
    <location>
        <begin position="348"/>
        <end position="366"/>
    </location>
</feature>
<keyword evidence="2" id="KW-0812">Transmembrane</keyword>
<feature type="transmembrane region" description="Helical" evidence="2">
    <location>
        <begin position="265"/>
        <end position="283"/>
    </location>
</feature>
<dbReference type="PANTHER" id="PTHR11328">
    <property type="entry name" value="MAJOR FACILITATOR SUPERFAMILY DOMAIN-CONTAINING PROTEIN"/>
    <property type="match status" value="1"/>
</dbReference>
<feature type="transmembrane region" description="Helical" evidence="2">
    <location>
        <begin position="157"/>
        <end position="182"/>
    </location>
</feature>
<dbReference type="Proteomes" id="UP000053433">
    <property type="component" value="Unassembled WGS sequence"/>
</dbReference>
<organism evidence="3 6">
    <name type="scientific">Ruthenibacterium lactatiformans</name>
    <dbReference type="NCBI Taxonomy" id="1550024"/>
    <lineage>
        <taxon>Bacteria</taxon>
        <taxon>Bacillati</taxon>
        <taxon>Bacillota</taxon>
        <taxon>Clostridia</taxon>
        <taxon>Eubacteriales</taxon>
        <taxon>Oscillospiraceae</taxon>
        <taxon>Ruthenibacterium</taxon>
    </lineage>
</organism>
<dbReference type="EMBL" id="VUNJ01000004">
    <property type="protein sequence ID" value="MST91403.1"/>
    <property type="molecule type" value="Genomic_DNA"/>
</dbReference>
<dbReference type="InterPro" id="IPR036259">
    <property type="entry name" value="MFS_trans_sf"/>
</dbReference>
<dbReference type="Proteomes" id="UP000431913">
    <property type="component" value="Unassembled WGS sequence"/>
</dbReference>
<sequence length="509" mass="56544">MNDSKAVPAAGMHRAKTWEIGFYALNNTSTNTYMMMMMYVSYLVGGIMGVGFALVSVLLTVMRVWDGVTDPIIGFMVDKTNGRLGKNRPFIIIGNLILMVCSFIMFFVGPQLPENFVLRLLFFIVVYAIYIIGYTCQCVVTKSAQSCMTNDPKQRPTFAIFDSIYNAVIMTGLGMLVTMYLVPKYTVGEVSGFMNPAMFRELWFICVSMATVFAILALIGIWRKDRPEYFGLGVAQRIRIRDYWEVLKNNRAIQMLVVAASTDKLFMSVQSNTTIMAVLYGVLFGNIALQGQMSSLVLIPTVIINFLGIKFIASRMGQKKALLFGTYGAIGTSVLMFCLMVWGDPSSFSFTNISFFTIAFCLLWIFQKGFSGISGNIVIPMTADCADYETYRTGKYVPGLMGTLFSFVDKVISSLASTIVALMFALVGYAQEVPTDKSPWSEGLFWVVVIAFTIVPIIGWLCNVVAMKFYPLTKEKMEEIQEKIAEIKAKNLAENEAAAAAEAVEAELL</sequence>
<comment type="caution">
    <text evidence="3">The sequence shown here is derived from an EMBL/GenBank/DDBJ whole genome shotgun (WGS) entry which is preliminary data.</text>
</comment>
<proteinExistence type="predicted"/>
<feature type="coiled-coil region" evidence="1">
    <location>
        <begin position="470"/>
        <end position="497"/>
    </location>
</feature>
<reference evidence="5 8" key="2">
    <citation type="journal article" date="2019" name="Nat. Med.">
        <title>A library of human gut bacterial isolates paired with longitudinal multiomics data enables mechanistic microbiome research.</title>
        <authorList>
            <person name="Poyet M."/>
            <person name="Groussin M."/>
            <person name="Gibbons S.M."/>
            <person name="Avila-Pacheco J."/>
            <person name="Jiang X."/>
            <person name="Kearney S.M."/>
            <person name="Perrotta A.R."/>
            <person name="Berdy B."/>
            <person name="Zhao S."/>
            <person name="Lieberman T.D."/>
            <person name="Swanson P.K."/>
            <person name="Smith M."/>
            <person name="Roesemann S."/>
            <person name="Alexander J.E."/>
            <person name="Rich S.A."/>
            <person name="Livny J."/>
            <person name="Vlamakis H."/>
            <person name="Clish C."/>
            <person name="Bullock K."/>
            <person name="Deik A."/>
            <person name="Scott J."/>
            <person name="Pierce K.A."/>
            <person name="Xavier R.J."/>
            <person name="Alm E.J."/>
        </authorList>
    </citation>
    <scope>NUCLEOTIDE SEQUENCE [LARGE SCALE GENOMIC DNA]</scope>
    <source>
        <strain evidence="5 8">BIOML-A4</strain>
    </source>
</reference>
<dbReference type="GO" id="GO:0008643">
    <property type="term" value="P:carbohydrate transport"/>
    <property type="evidence" value="ECO:0007669"/>
    <property type="project" value="InterPro"/>
</dbReference>
<evidence type="ECO:0000313" key="3">
    <source>
        <dbReference type="EMBL" id="KUE77564.1"/>
    </source>
</evidence>
<dbReference type="InterPro" id="IPR039672">
    <property type="entry name" value="MFS_2"/>
</dbReference>
<evidence type="ECO:0000313" key="5">
    <source>
        <dbReference type="EMBL" id="MTS27069.1"/>
    </source>
</evidence>
<evidence type="ECO:0000256" key="1">
    <source>
        <dbReference type="SAM" id="Coils"/>
    </source>
</evidence>
<protein>
    <submittedName>
        <fullName evidence="3">Glucuronide permease</fullName>
    </submittedName>
</protein>
<dbReference type="EMBL" id="WMZU01000009">
    <property type="protein sequence ID" value="MTS27069.1"/>
    <property type="molecule type" value="Genomic_DNA"/>
</dbReference>
<feature type="transmembrane region" description="Helical" evidence="2">
    <location>
        <begin position="321"/>
        <end position="342"/>
    </location>
</feature>
<dbReference type="Gene3D" id="1.20.1250.20">
    <property type="entry name" value="MFS general substrate transporter like domains"/>
    <property type="match status" value="1"/>
</dbReference>
<feature type="transmembrane region" description="Helical" evidence="2">
    <location>
        <begin position="411"/>
        <end position="431"/>
    </location>
</feature>
<reference evidence="4 7" key="3">
    <citation type="submission" date="2019-08" db="EMBL/GenBank/DDBJ databases">
        <title>In-depth cultivation of the pig gut microbiome towards novel bacterial diversity and tailored functional studies.</title>
        <authorList>
            <person name="Wylensek D."/>
            <person name="Hitch T.C.A."/>
            <person name="Clavel T."/>
        </authorList>
    </citation>
    <scope>NUCLEOTIDE SEQUENCE [LARGE SCALE GENOMIC DNA]</scope>
    <source>
        <strain evidence="4 7">WCA3-601-WT-6J</strain>
    </source>
</reference>
<evidence type="ECO:0000313" key="8">
    <source>
        <dbReference type="Proteomes" id="UP000472755"/>
    </source>
</evidence>
<dbReference type="PANTHER" id="PTHR11328:SF28">
    <property type="entry name" value="MAJOR FACILITATOR SUPERFAMILY DOMAIN-CONTAINING PROTEIN 12"/>
    <property type="match status" value="1"/>
</dbReference>
<feature type="transmembrane region" description="Helical" evidence="2">
    <location>
        <begin position="289"/>
        <end position="309"/>
    </location>
</feature>
<dbReference type="Proteomes" id="UP000472755">
    <property type="component" value="Unassembled WGS sequence"/>
</dbReference>
<keyword evidence="2" id="KW-1133">Transmembrane helix</keyword>
<feature type="transmembrane region" description="Helical" evidence="2">
    <location>
        <begin position="90"/>
        <end position="110"/>
    </location>
</feature>
<dbReference type="EMBL" id="LMUA01000002">
    <property type="protein sequence ID" value="KUE77564.1"/>
    <property type="molecule type" value="Genomic_DNA"/>
</dbReference>
<name>A0A0W7TUS4_9FIRM</name>